<dbReference type="GO" id="GO:0140359">
    <property type="term" value="F:ABC-type transporter activity"/>
    <property type="evidence" value="ECO:0007669"/>
    <property type="project" value="InterPro"/>
</dbReference>
<feature type="transmembrane region" description="Helical" evidence="11">
    <location>
        <begin position="156"/>
        <end position="173"/>
    </location>
</feature>
<feature type="transmembrane region" description="Helical" evidence="11">
    <location>
        <begin position="264"/>
        <end position="285"/>
    </location>
</feature>
<keyword evidence="15" id="KW-1185">Reference proteome</keyword>
<keyword evidence="6" id="KW-0547">Nucleotide-binding</keyword>
<proteinExistence type="inferred from homology"/>
<evidence type="ECO:0000259" key="13">
    <source>
        <dbReference type="PROSITE" id="PS50929"/>
    </source>
</evidence>
<evidence type="ECO:0000256" key="9">
    <source>
        <dbReference type="ARBA" id="ARBA00023136"/>
    </source>
</evidence>
<keyword evidence="2" id="KW-0813">Transport</keyword>
<feature type="transmembrane region" description="Helical" evidence="11">
    <location>
        <begin position="53"/>
        <end position="73"/>
    </location>
</feature>
<dbReference type="GO" id="GO:0034040">
    <property type="term" value="F:ATPase-coupled lipid transmembrane transporter activity"/>
    <property type="evidence" value="ECO:0007669"/>
    <property type="project" value="TreeGrafter"/>
</dbReference>
<comment type="subcellular location">
    <subcellularLocation>
        <location evidence="1">Cell inner membrane</location>
        <topology evidence="1">Multi-pass membrane protein</topology>
    </subcellularLocation>
</comment>
<evidence type="ECO:0000256" key="1">
    <source>
        <dbReference type="ARBA" id="ARBA00004429"/>
    </source>
</evidence>
<keyword evidence="5 11" id="KW-0812">Transmembrane</keyword>
<dbReference type="PROSITE" id="PS50893">
    <property type="entry name" value="ABC_TRANSPORTER_2"/>
    <property type="match status" value="1"/>
</dbReference>
<feature type="domain" description="ABC transmembrane type-1" evidence="13">
    <location>
        <begin position="22"/>
        <end position="303"/>
    </location>
</feature>
<keyword evidence="9 11" id="KW-0472">Membrane</keyword>
<keyword evidence="4" id="KW-0997">Cell inner membrane</keyword>
<feature type="domain" description="ABC transporter" evidence="12">
    <location>
        <begin position="337"/>
        <end position="572"/>
    </location>
</feature>
<dbReference type="InterPro" id="IPR011527">
    <property type="entry name" value="ABC1_TM_dom"/>
</dbReference>
<protein>
    <submittedName>
        <fullName evidence="14">ATP-binding cassette subfamily B protein</fullName>
    </submittedName>
</protein>
<organism evidence="14 15">
    <name type="scientific">Pseudonocardia endophytica</name>
    <dbReference type="NCBI Taxonomy" id="401976"/>
    <lineage>
        <taxon>Bacteria</taxon>
        <taxon>Bacillati</taxon>
        <taxon>Actinomycetota</taxon>
        <taxon>Actinomycetes</taxon>
        <taxon>Pseudonocardiales</taxon>
        <taxon>Pseudonocardiaceae</taxon>
        <taxon>Pseudonocardia</taxon>
    </lineage>
</organism>
<dbReference type="InterPro" id="IPR036640">
    <property type="entry name" value="ABC1_TM_sf"/>
</dbReference>
<sequence length="590" mass="61459">MITDLRRLLDAADRRRLDRLTAGLVVAAVLHGVVGGALIGLLAALLRGQLGTAAWWLLALAVAAGAHHVVVTVEHARAREVSTALLTRVHDAVGAKLVTLPGGWFGPARPAEVATLTTKTALDVANAPVHLLGPVVSAFVTPATVALIALALDWRLGLVLIAGAPLFALGYRVHQRIVERDERVYAEATTRTTGRVLEFADQQPVLRAFAGTGAHGGSVHRPLADALAGQRTAMRGVVLGAAGASIPLVVAIQAVLAATLAVGALLAVGGSVDAGVLVGLLVLAVRFSEPLTAVADVAAGLRMAAVGVRRVERFLATPTLPEPDDPSALAEPGRIRVELRDVGYGYEPGRPVLHGFSFTAEPGSPTAVVGPSGAGKSTLLRLVARGDDPWSGSVRIGGTDLRDLGTAAVLRLVSVVDQDPYLFAGTLEDNVRMGATDAVAAAGLDRVAAASRVDEIVERLPQGWETPVGEGGGTLSRGERQRVAIARALLRDSPVVLLDEVTSSLDPTNEQLVGEAVTELARDRVVIVVAHRLQTVRSADRIVVVDGGRVVDVGDHDELVGRPGVYRRFVRSRRAAADWSLVGVGPPGDR</sequence>
<dbReference type="SUPFAM" id="SSF90123">
    <property type="entry name" value="ABC transporter transmembrane region"/>
    <property type="match status" value="1"/>
</dbReference>
<evidence type="ECO:0000259" key="12">
    <source>
        <dbReference type="PROSITE" id="PS50893"/>
    </source>
</evidence>
<dbReference type="SUPFAM" id="SSF52540">
    <property type="entry name" value="P-loop containing nucleoside triphosphate hydrolases"/>
    <property type="match status" value="1"/>
</dbReference>
<dbReference type="InterPro" id="IPR039421">
    <property type="entry name" value="Type_1_exporter"/>
</dbReference>
<keyword evidence="3" id="KW-1003">Cell membrane</keyword>
<evidence type="ECO:0000256" key="4">
    <source>
        <dbReference type="ARBA" id="ARBA00022519"/>
    </source>
</evidence>
<comment type="similarity">
    <text evidence="10">Belongs to the ABC transporter superfamily. Siderophore-Fe(3+) uptake transporter (SIUT) (TC 3.A.1.21) family.</text>
</comment>
<gene>
    <name evidence="14" type="ORF">EV378_0370</name>
</gene>
<dbReference type="PROSITE" id="PS50929">
    <property type="entry name" value="ABC_TM1F"/>
    <property type="match status" value="1"/>
</dbReference>
<dbReference type="Pfam" id="PF00005">
    <property type="entry name" value="ABC_tran"/>
    <property type="match status" value="1"/>
</dbReference>
<dbReference type="GO" id="GO:0005524">
    <property type="term" value="F:ATP binding"/>
    <property type="evidence" value="ECO:0007669"/>
    <property type="project" value="UniProtKB-KW"/>
</dbReference>
<dbReference type="GO" id="GO:0005886">
    <property type="term" value="C:plasma membrane"/>
    <property type="evidence" value="ECO:0007669"/>
    <property type="project" value="UniProtKB-SubCell"/>
</dbReference>
<dbReference type="Gene3D" id="1.20.1560.10">
    <property type="entry name" value="ABC transporter type 1, transmembrane domain"/>
    <property type="match status" value="1"/>
</dbReference>
<dbReference type="InterPro" id="IPR027417">
    <property type="entry name" value="P-loop_NTPase"/>
</dbReference>
<name>A0A4V2PIG7_PSEEN</name>
<evidence type="ECO:0000256" key="10">
    <source>
        <dbReference type="ARBA" id="ARBA00023455"/>
    </source>
</evidence>
<keyword evidence="8 11" id="KW-1133">Transmembrane helix</keyword>
<feature type="transmembrane region" description="Helical" evidence="11">
    <location>
        <begin position="20"/>
        <end position="47"/>
    </location>
</feature>
<evidence type="ECO:0000313" key="15">
    <source>
        <dbReference type="Proteomes" id="UP000295560"/>
    </source>
</evidence>
<accession>A0A4V2PIG7</accession>
<dbReference type="GO" id="GO:0016887">
    <property type="term" value="F:ATP hydrolysis activity"/>
    <property type="evidence" value="ECO:0007669"/>
    <property type="project" value="InterPro"/>
</dbReference>
<evidence type="ECO:0000256" key="11">
    <source>
        <dbReference type="SAM" id="Phobius"/>
    </source>
</evidence>
<feature type="transmembrane region" description="Helical" evidence="11">
    <location>
        <begin position="129"/>
        <end position="150"/>
    </location>
</feature>
<feature type="transmembrane region" description="Helical" evidence="11">
    <location>
        <begin position="237"/>
        <end position="258"/>
    </location>
</feature>
<dbReference type="OrthoDB" id="9806127at2"/>
<dbReference type="RefSeq" id="WP_132421025.1">
    <property type="nucleotide sequence ID" value="NZ_SMFZ01000001.1"/>
</dbReference>
<dbReference type="PANTHER" id="PTHR24221:SF654">
    <property type="entry name" value="ATP-BINDING CASSETTE SUB-FAMILY B MEMBER 6"/>
    <property type="match status" value="1"/>
</dbReference>
<evidence type="ECO:0000256" key="5">
    <source>
        <dbReference type="ARBA" id="ARBA00022692"/>
    </source>
</evidence>
<dbReference type="Proteomes" id="UP000295560">
    <property type="component" value="Unassembled WGS sequence"/>
</dbReference>
<dbReference type="InterPro" id="IPR003439">
    <property type="entry name" value="ABC_transporter-like_ATP-bd"/>
</dbReference>
<dbReference type="SMART" id="SM00382">
    <property type="entry name" value="AAA"/>
    <property type="match status" value="1"/>
</dbReference>
<comment type="caution">
    <text evidence="14">The sequence shown here is derived from an EMBL/GenBank/DDBJ whole genome shotgun (WGS) entry which is preliminary data.</text>
</comment>
<dbReference type="AlphaFoldDB" id="A0A4V2PIG7"/>
<dbReference type="FunFam" id="3.40.50.300:FF:000221">
    <property type="entry name" value="Multidrug ABC transporter ATP-binding protein"/>
    <property type="match status" value="1"/>
</dbReference>
<reference evidence="14 15" key="1">
    <citation type="submission" date="2019-03" db="EMBL/GenBank/DDBJ databases">
        <title>Sequencing the genomes of 1000 actinobacteria strains.</title>
        <authorList>
            <person name="Klenk H.-P."/>
        </authorList>
    </citation>
    <scope>NUCLEOTIDE SEQUENCE [LARGE SCALE GENOMIC DNA]</scope>
    <source>
        <strain evidence="14 15">DSM 44969</strain>
    </source>
</reference>
<evidence type="ECO:0000256" key="3">
    <source>
        <dbReference type="ARBA" id="ARBA00022475"/>
    </source>
</evidence>
<evidence type="ECO:0000256" key="8">
    <source>
        <dbReference type="ARBA" id="ARBA00022989"/>
    </source>
</evidence>
<dbReference type="PANTHER" id="PTHR24221">
    <property type="entry name" value="ATP-BINDING CASSETTE SUB-FAMILY B"/>
    <property type="match status" value="1"/>
</dbReference>
<evidence type="ECO:0000313" key="14">
    <source>
        <dbReference type="EMBL" id="TCK24596.1"/>
    </source>
</evidence>
<dbReference type="EMBL" id="SMFZ01000001">
    <property type="protein sequence ID" value="TCK24596.1"/>
    <property type="molecule type" value="Genomic_DNA"/>
</dbReference>
<evidence type="ECO:0000256" key="7">
    <source>
        <dbReference type="ARBA" id="ARBA00022840"/>
    </source>
</evidence>
<keyword evidence="7 14" id="KW-0067">ATP-binding</keyword>
<evidence type="ECO:0000256" key="6">
    <source>
        <dbReference type="ARBA" id="ARBA00022741"/>
    </source>
</evidence>
<dbReference type="InterPro" id="IPR003593">
    <property type="entry name" value="AAA+_ATPase"/>
</dbReference>
<dbReference type="Gene3D" id="3.40.50.300">
    <property type="entry name" value="P-loop containing nucleotide triphosphate hydrolases"/>
    <property type="match status" value="1"/>
</dbReference>
<evidence type="ECO:0000256" key="2">
    <source>
        <dbReference type="ARBA" id="ARBA00022448"/>
    </source>
</evidence>